<dbReference type="Pfam" id="PF06800">
    <property type="entry name" value="Sugar_transport"/>
    <property type="match status" value="1"/>
</dbReference>
<keyword evidence="3" id="KW-0813">Transport</keyword>
<dbReference type="CDD" id="cd23110">
    <property type="entry name" value="GRP"/>
    <property type="match status" value="1"/>
</dbReference>
<dbReference type="SUPFAM" id="SSF103481">
    <property type="entry name" value="Multidrug resistance efflux transporter EmrE"/>
    <property type="match status" value="2"/>
</dbReference>
<comment type="similarity">
    <text evidence="2">Belongs to the GRP transporter (TC 2.A.7.5) family.</text>
</comment>
<evidence type="ECO:0000256" key="8">
    <source>
        <dbReference type="SAM" id="Phobius"/>
    </source>
</evidence>
<feature type="transmembrane region" description="Helical" evidence="8">
    <location>
        <begin position="118"/>
        <end position="136"/>
    </location>
</feature>
<evidence type="ECO:0000313" key="12">
    <source>
        <dbReference type="Proteomes" id="UP000216008"/>
    </source>
</evidence>
<dbReference type="PANTHER" id="PTHR16119">
    <property type="entry name" value="TRANSMEMBRANE PROTEIN 144"/>
    <property type="match status" value="1"/>
</dbReference>
<feature type="transmembrane region" description="Helical" evidence="8">
    <location>
        <begin position="236"/>
        <end position="258"/>
    </location>
</feature>
<evidence type="ECO:0000313" key="11">
    <source>
        <dbReference type="Proteomes" id="UP000094691"/>
    </source>
</evidence>
<sequence length="287" mass="30520">MKYVYLFLPAIGWGLMPLVIASVKKSTVYNQIVGTVAASFIFGAIVMAIMHPAMSWSLFLLSALGGACWVIGQVGQYISYEKIGVSETMPLSTGLQLIGVPLVGVLAFGEWSSPQAKLYGFIGILVLIIGVVLTSLTDRGTSEGNKSNQVSTIILLVLTSLGYITSSSIPKALHGNSISIFFGQTFGMLVAVFIYTLVTKNLHVWKEKSTVQSGGAGILYAIAALAYILSVQDNGVNMAFVISQLCVVISTLGGLIFLHEKKTRKGLIFTIAGLILIIGGAMLTTLF</sequence>
<evidence type="ECO:0000313" key="9">
    <source>
        <dbReference type="EMBL" id="AOG26582.1"/>
    </source>
</evidence>
<keyword evidence="6 8" id="KW-1133">Transmembrane helix</keyword>
<evidence type="ECO:0000256" key="4">
    <source>
        <dbReference type="ARBA" id="ARBA00022597"/>
    </source>
</evidence>
<evidence type="ECO:0000256" key="5">
    <source>
        <dbReference type="ARBA" id="ARBA00022692"/>
    </source>
</evidence>
<feature type="transmembrane region" description="Helical" evidence="8">
    <location>
        <begin position="6"/>
        <end position="23"/>
    </location>
</feature>
<accession>A0A1B3PV09</accession>
<comment type="subcellular location">
    <subcellularLocation>
        <location evidence="1">Cell membrane</location>
        <topology evidence="1">Multi-pass membrane protein</topology>
    </subcellularLocation>
</comment>
<dbReference type="Gene3D" id="1.10.3730.20">
    <property type="match status" value="1"/>
</dbReference>
<dbReference type="GO" id="GO:0005886">
    <property type="term" value="C:plasma membrane"/>
    <property type="evidence" value="ECO:0007669"/>
    <property type="project" value="UniProtKB-SubCell"/>
</dbReference>
<evidence type="ECO:0000313" key="10">
    <source>
        <dbReference type="EMBL" id="PAB56783.1"/>
    </source>
</evidence>
<organism evidence="10 12">
    <name type="scientific">Lactobacillus johnsonii</name>
    <dbReference type="NCBI Taxonomy" id="33959"/>
    <lineage>
        <taxon>Bacteria</taxon>
        <taxon>Bacillati</taxon>
        <taxon>Bacillota</taxon>
        <taxon>Bacilli</taxon>
        <taxon>Lactobacillales</taxon>
        <taxon>Lactobacillaceae</taxon>
        <taxon>Lactobacillus</taxon>
    </lineage>
</organism>
<feature type="transmembrane region" description="Helical" evidence="8">
    <location>
        <begin position="178"/>
        <end position="198"/>
    </location>
</feature>
<feature type="transmembrane region" description="Helical" evidence="8">
    <location>
        <begin position="210"/>
        <end position="230"/>
    </location>
</feature>
<gene>
    <name evidence="10" type="ORF">A3Q24_01285</name>
    <name evidence="9" type="ORF">BBP16_07140</name>
</gene>
<evidence type="ECO:0000256" key="2">
    <source>
        <dbReference type="ARBA" id="ARBA00006117"/>
    </source>
</evidence>
<keyword evidence="5 8" id="KW-0812">Transmembrane</keyword>
<feature type="transmembrane region" description="Helical" evidence="8">
    <location>
        <begin position="32"/>
        <end position="50"/>
    </location>
</feature>
<evidence type="ECO:0000256" key="6">
    <source>
        <dbReference type="ARBA" id="ARBA00022989"/>
    </source>
</evidence>
<dbReference type="AlphaFoldDB" id="A0A1B3PV09"/>
<dbReference type="PANTHER" id="PTHR16119:SF17">
    <property type="entry name" value="TRANSMEMBRANE PROTEIN 144"/>
    <property type="match status" value="1"/>
</dbReference>
<dbReference type="InterPro" id="IPR037185">
    <property type="entry name" value="EmrE-like"/>
</dbReference>
<evidence type="ECO:0000256" key="7">
    <source>
        <dbReference type="ARBA" id="ARBA00023136"/>
    </source>
</evidence>
<dbReference type="RefSeq" id="WP_069168841.1">
    <property type="nucleotide sequence ID" value="NZ_JABAFI010000006.1"/>
</dbReference>
<keyword evidence="7 8" id="KW-0472">Membrane</keyword>
<dbReference type="Proteomes" id="UP000216008">
    <property type="component" value="Unassembled WGS sequence"/>
</dbReference>
<dbReference type="Proteomes" id="UP000094691">
    <property type="component" value="Chromosome"/>
</dbReference>
<keyword evidence="4 10" id="KW-0762">Sugar transport</keyword>
<feature type="transmembrane region" description="Helical" evidence="8">
    <location>
        <begin position="148"/>
        <end position="166"/>
    </location>
</feature>
<reference evidence="10 12" key="2">
    <citation type="submission" date="2017-05" db="EMBL/GenBank/DDBJ databases">
        <title>Lactobacillus johnsonii from commercial turkeys.</title>
        <authorList>
            <person name="Johnson T.J."/>
            <person name="Youmans B."/>
        </authorList>
    </citation>
    <scope>NUCLEOTIDE SEQUENCE [LARGE SCALE GENOMIC DNA]</scope>
    <source>
        <strain evidence="10 12">UMNLJ114</strain>
    </source>
</reference>
<feature type="transmembrane region" description="Helical" evidence="8">
    <location>
        <begin position="56"/>
        <end position="79"/>
    </location>
</feature>
<dbReference type="EMBL" id="NIBD01000007">
    <property type="protein sequence ID" value="PAB56783.1"/>
    <property type="molecule type" value="Genomic_DNA"/>
</dbReference>
<evidence type="ECO:0000256" key="1">
    <source>
        <dbReference type="ARBA" id="ARBA00004651"/>
    </source>
</evidence>
<name>A0A1B3PV09_LACJH</name>
<evidence type="ECO:0000256" key="3">
    <source>
        <dbReference type="ARBA" id="ARBA00022448"/>
    </source>
</evidence>
<proteinExistence type="inferred from homology"/>
<reference evidence="9 11" key="1">
    <citation type="submission" date="2016-07" db="EMBL/GenBank/DDBJ databases">
        <title>Genome sequencing project for further understanding the molecular mechanisms of preventing non-alcoholic fatty liver disease.</title>
        <authorList>
            <person name="Wang H."/>
        </authorList>
    </citation>
    <scope>NUCLEOTIDE SEQUENCE [LARGE SCALE GENOMIC DNA]</scope>
    <source>
        <strain evidence="9 11">BS15</strain>
    </source>
</reference>
<protein>
    <submittedName>
        <fullName evidence="10">Sugar transporter</fullName>
    </submittedName>
</protein>
<dbReference type="EMBL" id="CP016400">
    <property type="protein sequence ID" value="AOG26582.1"/>
    <property type="molecule type" value="Genomic_DNA"/>
</dbReference>
<dbReference type="InterPro" id="IPR010651">
    <property type="entry name" value="Sugar_transport"/>
</dbReference>
<feature type="transmembrane region" description="Helical" evidence="8">
    <location>
        <begin position="91"/>
        <end position="112"/>
    </location>
</feature>
<feature type="transmembrane region" description="Helical" evidence="8">
    <location>
        <begin position="267"/>
        <end position="286"/>
    </location>
</feature>
<dbReference type="GO" id="GO:0015144">
    <property type="term" value="F:carbohydrate transmembrane transporter activity"/>
    <property type="evidence" value="ECO:0007669"/>
    <property type="project" value="InterPro"/>
</dbReference>